<accession>A0A7R9L549</accession>
<keyword evidence="3" id="KW-1185">Reference proteome</keyword>
<dbReference type="PANTHER" id="PTHR22896">
    <property type="entry name" value="CDK5 AND ABL1 ENZYME SUBSTRATE 1"/>
    <property type="match status" value="1"/>
</dbReference>
<dbReference type="Proteomes" id="UP000759131">
    <property type="component" value="Unassembled WGS sequence"/>
</dbReference>
<dbReference type="CDD" id="cd20556">
    <property type="entry name" value="CYCLIN_CABLES"/>
    <property type="match status" value="1"/>
</dbReference>
<sequence length="286" mass="32393">MSQSVSAGNESSGTAGEEKRNLLNQIYAHHTIVYHPNLLDDPELIAGKHSTLLAFPSFVTSIIDYVKPTDLKKELNDKFKERFPYIQLTLSKLRSLKKEMSKIARHECGIDFLTIAQAYVYFEKLILKSLISKQNRKLCAGASVFNCGIDFLTIAQAYVYFEKLILKSLISKQNRKLCAGACLCCGIDFLTIAQAYVYFEKLILKSLISKQNRKLCAGACLILSAKLNDVKGVDLKTLIERIESGFRLNRKELISMEFSVLVALEFSLHLPNKEIIPHFQRLLYES</sequence>
<dbReference type="PANTHER" id="PTHR22896:SF0">
    <property type="entry name" value="CYCLIN N-TERMINAL DOMAIN-CONTAINING PROTEIN"/>
    <property type="match status" value="1"/>
</dbReference>
<dbReference type="Pfam" id="PF00134">
    <property type="entry name" value="Cyclin_N"/>
    <property type="match status" value="1"/>
</dbReference>
<evidence type="ECO:0000313" key="3">
    <source>
        <dbReference type="Proteomes" id="UP000759131"/>
    </source>
</evidence>
<dbReference type="EMBL" id="CAJPIZ010014038">
    <property type="protein sequence ID" value="CAG2114562.1"/>
    <property type="molecule type" value="Genomic_DNA"/>
</dbReference>
<reference evidence="2" key="1">
    <citation type="submission" date="2020-11" db="EMBL/GenBank/DDBJ databases">
        <authorList>
            <person name="Tran Van P."/>
        </authorList>
    </citation>
    <scope>NUCLEOTIDE SEQUENCE</scope>
</reference>
<dbReference type="Gene3D" id="1.10.472.10">
    <property type="entry name" value="Cyclin-like"/>
    <property type="match status" value="1"/>
</dbReference>
<feature type="domain" description="Cyclin N-terminal" evidence="1">
    <location>
        <begin position="191"/>
        <end position="268"/>
    </location>
</feature>
<evidence type="ECO:0000259" key="1">
    <source>
        <dbReference type="Pfam" id="PF00134"/>
    </source>
</evidence>
<protein>
    <recommendedName>
        <fullName evidence="1">Cyclin N-terminal domain-containing protein</fullName>
    </recommendedName>
</protein>
<name>A0A7R9L549_9ACAR</name>
<dbReference type="InterPro" id="IPR006671">
    <property type="entry name" value="Cyclin_N"/>
</dbReference>
<gene>
    <name evidence="2" type="ORF">OSB1V03_LOCUS14528</name>
</gene>
<evidence type="ECO:0000313" key="2">
    <source>
        <dbReference type="EMBL" id="CAD7634132.1"/>
    </source>
</evidence>
<dbReference type="SUPFAM" id="SSF47954">
    <property type="entry name" value="Cyclin-like"/>
    <property type="match status" value="2"/>
</dbReference>
<dbReference type="InterPro" id="IPR012388">
    <property type="entry name" value="CABLES1/2"/>
</dbReference>
<organism evidence="2">
    <name type="scientific">Medioppia subpectinata</name>
    <dbReference type="NCBI Taxonomy" id="1979941"/>
    <lineage>
        <taxon>Eukaryota</taxon>
        <taxon>Metazoa</taxon>
        <taxon>Ecdysozoa</taxon>
        <taxon>Arthropoda</taxon>
        <taxon>Chelicerata</taxon>
        <taxon>Arachnida</taxon>
        <taxon>Acari</taxon>
        <taxon>Acariformes</taxon>
        <taxon>Sarcoptiformes</taxon>
        <taxon>Oribatida</taxon>
        <taxon>Brachypylina</taxon>
        <taxon>Oppioidea</taxon>
        <taxon>Oppiidae</taxon>
        <taxon>Medioppia</taxon>
    </lineage>
</organism>
<dbReference type="GO" id="GO:0051726">
    <property type="term" value="P:regulation of cell cycle"/>
    <property type="evidence" value="ECO:0007669"/>
    <property type="project" value="InterPro"/>
</dbReference>
<dbReference type="OrthoDB" id="5353095at2759"/>
<dbReference type="InterPro" id="IPR036915">
    <property type="entry name" value="Cyclin-like_sf"/>
</dbReference>
<proteinExistence type="predicted"/>
<dbReference type="EMBL" id="OC868613">
    <property type="protein sequence ID" value="CAD7634132.1"/>
    <property type="molecule type" value="Genomic_DNA"/>
</dbReference>
<dbReference type="AlphaFoldDB" id="A0A7R9L549"/>